<evidence type="ECO:0000313" key="1">
    <source>
        <dbReference type="EMBL" id="EYC30331.1"/>
    </source>
</evidence>
<protein>
    <submittedName>
        <fullName evidence="1">Uncharacterized protein</fullName>
    </submittedName>
</protein>
<reference evidence="2" key="1">
    <citation type="journal article" date="2015" name="Nat. Genet.">
        <title>The genome and transcriptome of the zoonotic hookworm Ancylostoma ceylanicum identify infection-specific gene families.</title>
        <authorList>
            <person name="Schwarz E.M."/>
            <person name="Hu Y."/>
            <person name="Antoshechkin I."/>
            <person name="Miller M.M."/>
            <person name="Sternberg P.W."/>
            <person name="Aroian R.V."/>
        </authorList>
    </citation>
    <scope>NUCLEOTIDE SEQUENCE</scope>
    <source>
        <strain evidence="2">HY135</strain>
    </source>
</reference>
<dbReference type="AlphaFoldDB" id="A0A016VSM6"/>
<dbReference type="EMBL" id="JARK01001341">
    <property type="protein sequence ID" value="EYC30331.1"/>
    <property type="molecule type" value="Genomic_DNA"/>
</dbReference>
<organism evidence="1 2">
    <name type="scientific">Ancylostoma ceylanicum</name>
    <dbReference type="NCBI Taxonomy" id="53326"/>
    <lineage>
        <taxon>Eukaryota</taxon>
        <taxon>Metazoa</taxon>
        <taxon>Ecdysozoa</taxon>
        <taxon>Nematoda</taxon>
        <taxon>Chromadorea</taxon>
        <taxon>Rhabditida</taxon>
        <taxon>Rhabditina</taxon>
        <taxon>Rhabditomorpha</taxon>
        <taxon>Strongyloidea</taxon>
        <taxon>Ancylostomatidae</taxon>
        <taxon>Ancylostomatinae</taxon>
        <taxon>Ancylostoma</taxon>
    </lineage>
</organism>
<accession>A0A016VSM6</accession>
<name>A0A016VSM6_9BILA</name>
<comment type="caution">
    <text evidence="1">The sequence shown here is derived from an EMBL/GenBank/DDBJ whole genome shotgun (WGS) entry which is preliminary data.</text>
</comment>
<evidence type="ECO:0000313" key="2">
    <source>
        <dbReference type="Proteomes" id="UP000024635"/>
    </source>
</evidence>
<proteinExistence type="predicted"/>
<dbReference type="Proteomes" id="UP000024635">
    <property type="component" value="Unassembled WGS sequence"/>
</dbReference>
<gene>
    <name evidence="1" type="primary">Acey_s0005.g2582</name>
    <name evidence="1" type="ORF">Y032_0005g2582</name>
</gene>
<keyword evidence="2" id="KW-1185">Reference proteome</keyword>
<sequence length="89" mass="10225">MTSDPEPPGSGVQHFQNMLNKAELTRSRPHALGMVWHICDQPVVHAVPRVAPRMARIDERITERNQATERTFAHLRLLALRSLYDNQSR</sequence>